<sequence>MRYRHVATYIGPQAPFVTNITNLRSFSGPDGHALYSITHVGGGIAAYRVTTADLPIEMIGAQPHAASLGYGGTPDASIVTLKDGPVLFGTGLRDALGAGIRLDDQGGFRAEAPLAGPAGLPGDVIRLGQFQTTQGNFLYSARDGQTAFDIWRQAADGTIAHVTQAALPLGSGAQGTEIDDMLVATLADRSFLISASATGNYVAVQMIHADGSVGTAHMLWSWHGLGMDQPSHLATVAVGGVTYLVVAAAQSSSLTTMRLTYEGELLPADHIIDERSTRFAGATALATATLDGRAFVFVGGGDDGLSVFTVLPEGRLMHLATLVDTDDRALADVSALSALVIEGKIALFASSRRESGITQFVFEPGGIGLTRVVGAGWQSGTEGNDMMQASAETRGLDGGAGDDILIAGSSPVQMTGGAGADIFVAAEVNGKITITDFEPGVDRLDLSFLGMVRNVGQLGFRSESYGIRIFYGNSVLWVMTRDNTMLQASAFDNSLFPIAHYAAPDMRATVAGTAGNDTLNASRNGSDVFGHAGNDLLLGGPGDDNLQGGAGNDTLRAEAGADTLMGHEGNDLLFGGDGNDSLVGGPGDDTLWGQVGNDLLYGDDGNDLLWGGDGNDLLWGGNGNDNLAGGAGSDTLRGDAGNDTLIGHEGNDLFFGGNGNDSLVGGPGDDTLWGQVGNDTLSGDHGNDLLWGGDGNDLLWGGNGNDLLWGGNGNDNLAGGAGSDTLRGDAGKDTLIGHEGNDLLFGGDGNDSLVGGPGDDTLWGQLGNDTLSGDDGNDLLYGGDGSDLLWGGNGDDLIYGGDGNDTLRGDGGNDLLRGDAGDDLLFGGDGNDSLVGGAGDDTLWGQVGNDTLSGDDGNDLLYGGDGSDLLWGGNGDDLIYGGDGNDTLRGDGGNDLLRGDAGDDILEGGSGNDTLLGGNGYDMLWGGDGNDTLNGGAGHDTLYGDAGADVLHGDEGHDLIHGGDGDDTLLGGAGHDSLFGDLGADLLDGGPGNDDVFGGEGNDTLIGGAGHDSLFGGAGDDLLQGGDGSDTLASGAGSDTLAGGLGADVFVFSAAEDLDGSIDVILDFQSNEDRIDLSGLGLTFIGTDDFSGLGQVRADWSQAGAHRLLVDLDGDGTAELTIALGGLEQLNASDLLL</sequence>
<protein>
    <submittedName>
        <fullName evidence="3">Ca2+-binding RTX toxin-like protein</fullName>
    </submittedName>
</protein>
<dbReference type="InterPro" id="IPR015943">
    <property type="entry name" value="WD40/YVTN_repeat-like_dom_sf"/>
</dbReference>
<dbReference type="Gene3D" id="2.150.10.10">
    <property type="entry name" value="Serralysin-like metalloprotease, C-terminal"/>
    <property type="match status" value="9"/>
</dbReference>
<evidence type="ECO:0000313" key="3">
    <source>
        <dbReference type="EMBL" id="REG34921.1"/>
    </source>
</evidence>
<dbReference type="Proteomes" id="UP000256794">
    <property type="component" value="Unassembled WGS sequence"/>
</dbReference>
<dbReference type="PANTHER" id="PTHR38340:SF1">
    <property type="entry name" value="S-LAYER PROTEIN"/>
    <property type="match status" value="1"/>
</dbReference>
<dbReference type="SUPFAM" id="SSF51120">
    <property type="entry name" value="beta-Roll"/>
    <property type="match status" value="6"/>
</dbReference>
<dbReference type="InterPro" id="IPR050557">
    <property type="entry name" value="RTX_toxin/Mannuronan_C5-epim"/>
</dbReference>
<dbReference type="RefSeq" id="WP_116171259.1">
    <property type="nucleotide sequence ID" value="NZ_QUMX01000038.1"/>
</dbReference>
<dbReference type="InterPro" id="IPR018511">
    <property type="entry name" value="Hemolysin-typ_Ca-bd_CS"/>
</dbReference>
<dbReference type="PRINTS" id="PR00313">
    <property type="entry name" value="CABNDNGRPT"/>
</dbReference>
<comment type="subcellular location">
    <subcellularLocation>
        <location evidence="1">Secreted</location>
    </subcellularLocation>
</comment>
<comment type="caution">
    <text evidence="3">The sequence shown here is derived from an EMBL/GenBank/DDBJ whole genome shotgun (WGS) entry which is preliminary data.</text>
</comment>
<evidence type="ECO:0000313" key="4">
    <source>
        <dbReference type="Proteomes" id="UP000256794"/>
    </source>
</evidence>
<dbReference type="Gene3D" id="2.130.10.10">
    <property type="entry name" value="YVTN repeat-like/Quinoprotein amine dehydrogenase"/>
    <property type="match status" value="1"/>
</dbReference>
<dbReference type="AlphaFoldDB" id="A0AAQ0KJY4"/>
<dbReference type="PROSITE" id="PS00330">
    <property type="entry name" value="HEMOLYSIN_CALCIUM"/>
    <property type="match status" value="15"/>
</dbReference>
<name>A0AAQ0KJY4_PARVE</name>
<proteinExistence type="predicted"/>
<dbReference type="EMBL" id="QUMX01000038">
    <property type="protein sequence ID" value="REG34921.1"/>
    <property type="molecule type" value="Genomic_DNA"/>
</dbReference>
<gene>
    <name evidence="3" type="ORF">ATH84_103844</name>
</gene>
<dbReference type="GO" id="GO:0005576">
    <property type="term" value="C:extracellular region"/>
    <property type="evidence" value="ECO:0007669"/>
    <property type="project" value="UniProtKB-SubCell"/>
</dbReference>
<organism evidence="3 4">
    <name type="scientific">Paracoccus versutus</name>
    <name type="common">Thiobacillus versutus</name>
    <dbReference type="NCBI Taxonomy" id="34007"/>
    <lineage>
        <taxon>Bacteria</taxon>
        <taxon>Pseudomonadati</taxon>
        <taxon>Pseudomonadota</taxon>
        <taxon>Alphaproteobacteria</taxon>
        <taxon>Rhodobacterales</taxon>
        <taxon>Paracoccaceae</taxon>
        <taxon>Paracoccus</taxon>
    </lineage>
</organism>
<dbReference type="InterPro" id="IPR011049">
    <property type="entry name" value="Serralysin-like_metalloprot_C"/>
</dbReference>
<keyword evidence="2" id="KW-0964">Secreted</keyword>
<dbReference type="InterPro" id="IPR001343">
    <property type="entry name" value="Hemolysn_Ca-bd"/>
</dbReference>
<evidence type="ECO:0000256" key="2">
    <source>
        <dbReference type="ARBA" id="ARBA00022525"/>
    </source>
</evidence>
<accession>A0AAQ0KJY4</accession>
<dbReference type="PANTHER" id="PTHR38340">
    <property type="entry name" value="S-LAYER PROTEIN"/>
    <property type="match status" value="1"/>
</dbReference>
<keyword evidence="4" id="KW-1185">Reference proteome</keyword>
<reference evidence="3 4" key="1">
    <citation type="submission" date="2018-08" db="EMBL/GenBank/DDBJ databases">
        <title>Genomic Encyclopedia of Archaeal and Bacterial Type Strains, Phase II (KMG-II): from individual species to whole genera.</title>
        <authorList>
            <person name="Goeker M."/>
        </authorList>
    </citation>
    <scope>NUCLEOTIDE SEQUENCE [LARGE SCALE GENOMIC DNA]</scope>
    <source>
        <strain evidence="3 4">DSM 582</strain>
    </source>
</reference>
<evidence type="ECO:0000256" key="1">
    <source>
        <dbReference type="ARBA" id="ARBA00004613"/>
    </source>
</evidence>
<dbReference type="Pfam" id="PF00353">
    <property type="entry name" value="HemolysinCabind"/>
    <property type="match status" value="13"/>
</dbReference>
<dbReference type="GO" id="GO:0005509">
    <property type="term" value="F:calcium ion binding"/>
    <property type="evidence" value="ECO:0007669"/>
    <property type="project" value="InterPro"/>
</dbReference>